<keyword evidence="3" id="KW-0012">Acyltransferase</keyword>
<dbReference type="RefSeq" id="WP_245123168.1">
    <property type="nucleotide sequence ID" value="NZ_CP095061.1"/>
</dbReference>
<proteinExistence type="predicted"/>
<dbReference type="InterPro" id="IPR002656">
    <property type="entry name" value="Acyl_transf_3_dom"/>
</dbReference>
<feature type="transmembrane region" description="Helical" evidence="1">
    <location>
        <begin position="171"/>
        <end position="191"/>
    </location>
</feature>
<keyword evidence="1" id="KW-0472">Membrane</keyword>
<dbReference type="Proteomes" id="UP000830401">
    <property type="component" value="Chromosome"/>
</dbReference>
<accession>A0ABY4G9T8</accession>
<dbReference type="PANTHER" id="PTHR23028">
    <property type="entry name" value="ACETYLTRANSFERASE"/>
    <property type="match status" value="1"/>
</dbReference>
<feature type="domain" description="Acyltransferase 3" evidence="2">
    <location>
        <begin position="17"/>
        <end position="354"/>
    </location>
</feature>
<dbReference type="EMBL" id="CP095061">
    <property type="protein sequence ID" value="UOQ67516.1"/>
    <property type="molecule type" value="Genomic_DNA"/>
</dbReference>
<organism evidence="3 4">
    <name type="scientific">Hymenobacter volaticus</name>
    <dbReference type="NCBI Taxonomy" id="2932254"/>
    <lineage>
        <taxon>Bacteria</taxon>
        <taxon>Pseudomonadati</taxon>
        <taxon>Bacteroidota</taxon>
        <taxon>Cytophagia</taxon>
        <taxon>Cytophagales</taxon>
        <taxon>Hymenobacteraceae</taxon>
        <taxon>Hymenobacter</taxon>
    </lineage>
</organism>
<evidence type="ECO:0000256" key="1">
    <source>
        <dbReference type="SAM" id="Phobius"/>
    </source>
</evidence>
<keyword evidence="4" id="KW-1185">Reference proteome</keyword>
<feature type="transmembrane region" description="Helical" evidence="1">
    <location>
        <begin position="237"/>
        <end position="257"/>
    </location>
</feature>
<protein>
    <submittedName>
        <fullName evidence="3">Acyltransferase</fullName>
    </submittedName>
</protein>
<feature type="transmembrane region" description="Helical" evidence="1">
    <location>
        <begin position="94"/>
        <end position="111"/>
    </location>
</feature>
<feature type="transmembrane region" description="Helical" evidence="1">
    <location>
        <begin position="312"/>
        <end position="331"/>
    </location>
</feature>
<keyword evidence="1" id="KW-1133">Transmembrane helix</keyword>
<evidence type="ECO:0000313" key="4">
    <source>
        <dbReference type="Proteomes" id="UP000830401"/>
    </source>
</evidence>
<dbReference type="InterPro" id="IPR050879">
    <property type="entry name" value="Acyltransferase_3"/>
</dbReference>
<reference evidence="3" key="1">
    <citation type="submission" date="2022-04" db="EMBL/GenBank/DDBJ databases">
        <title>Hymenobacter sp. isolated from the air.</title>
        <authorList>
            <person name="Won M."/>
            <person name="Lee C.-M."/>
            <person name="Woen H.-Y."/>
            <person name="Kwon S.-W."/>
        </authorList>
    </citation>
    <scope>NUCLEOTIDE SEQUENCE</scope>
    <source>
        <strain evidence="3">5420S-77</strain>
    </source>
</reference>
<keyword evidence="3" id="KW-0808">Transferase</keyword>
<sequence>MPPLAAQASPASTYLPAFTGIRAIAAYMVFLHHFNPFYEGGSTPLLHYLLVEFHIGVPVFFVLSGFLITLRYIDHIRFTTAWWKQYLRNRFARIYPMFFLITCLNFAWLYHQEGTLDSTVVLTNVLLLRGFFESIIYSGIPQGWTLTVEECFYLLAPIVFWLLLQRRIRLWYMPFGLLAIGCGLVFLFRPLEYYGLFANFKFMLLFTFFGRCIEFFAGIQLALWYRRGRIRRYAIPSLLTSIGCLMTVAVLVGLVWIRGPYAYGQEHPFGVAFNNVALPGGILVLFAGLLTEQTWLRQLLSSTLLQVLGKSSYIFYLIHFGVIQQFVHDLVPFEGKWLNLISIFLVLNLLAIALHYLVEQPLNNLIRRQPIVAEHLSSVPVS</sequence>
<feature type="transmembrane region" description="Helical" evidence="1">
    <location>
        <begin position="144"/>
        <end position="164"/>
    </location>
</feature>
<name>A0ABY4G9T8_9BACT</name>
<dbReference type="GO" id="GO:0016746">
    <property type="term" value="F:acyltransferase activity"/>
    <property type="evidence" value="ECO:0007669"/>
    <property type="project" value="UniProtKB-KW"/>
</dbReference>
<dbReference type="Pfam" id="PF01757">
    <property type="entry name" value="Acyl_transf_3"/>
    <property type="match status" value="1"/>
</dbReference>
<gene>
    <name evidence="3" type="ORF">MUN86_06475</name>
</gene>
<feature type="transmembrane region" description="Helical" evidence="1">
    <location>
        <begin position="12"/>
        <end position="33"/>
    </location>
</feature>
<feature type="transmembrane region" description="Helical" evidence="1">
    <location>
        <begin position="203"/>
        <end position="225"/>
    </location>
</feature>
<evidence type="ECO:0000259" key="2">
    <source>
        <dbReference type="Pfam" id="PF01757"/>
    </source>
</evidence>
<keyword evidence="1" id="KW-0812">Transmembrane</keyword>
<dbReference type="PANTHER" id="PTHR23028:SF53">
    <property type="entry name" value="ACYL_TRANSF_3 DOMAIN-CONTAINING PROTEIN"/>
    <property type="match status" value="1"/>
</dbReference>
<evidence type="ECO:0000313" key="3">
    <source>
        <dbReference type="EMBL" id="UOQ67516.1"/>
    </source>
</evidence>
<feature type="transmembrane region" description="Helical" evidence="1">
    <location>
        <begin position="53"/>
        <end position="73"/>
    </location>
</feature>
<feature type="transmembrane region" description="Helical" evidence="1">
    <location>
        <begin position="337"/>
        <end position="358"/>
    </location>
</feature>
<feature type="transmembrane region" description="Helical" evidence="1">
    <location>
        <begin position="269"/>
        <end position="291"/>
    </location>
</feature>